<evidence type="ECO:0000259" key="3">
    <source>
        <dbReference type="Pfam" id="PF02698"/>
    </source>
</evidence>
<sequence>MKTEESNESAPADSLSKHSGGARWLMRLAGVFLLVVAVAVGLLAGSFLRFSRDVIELTPPKSLAKADGIVVLTGGSRRIDRAIELLDNGTAAHLLISGVNPSTTGSQIQRLTKAEPALFECCVDIGHDAIDTIGNANEAALWVRKHGYRNVIVVTSNYHMPRSLLELRRVDPQTNFVPYPVVTLELTHLRWLQEPGALRMLAAEYVKYLGARLHLSRGTHSRDGLRSSNGGIATGQAAASGQLKGD</sequence>
<dbReference type="Proteomes" id="UP001151234">
    <property type="component" value="Unassembled WGS sequence"/>
</dbReference>
<feature type="domain" description="DUF218" evidence="3">
    <location>
        <begin position="67"/>
        <end position="198"/>
    </location>
</feature>
<name>A0A9X3UML5_9HYPH</name>
<keyword evidence="2" id="KW-1133">Transmembrane helix</keyword>
<dbReference type="GO" id="GO:0005886">
    <property type="term" value="C:plasma membrane"/>
    <property type="evidence" value="ECO:0007669"/>
    <property type="project" value="TreeGrafter"/>
</dbReference>
<dbReference type="GO" id="GO:0000270">
    <property type="term" value="P:peptidoglycan metabolic process"/>
    <property type="evidence" value="ECO:0007669"/>
    <property type="project" value="TreeGrafter"/>
</dbReference>
<dbReference type="Pfam" id="PF02698">
    <property type="entry name" value="DUF218"/>
    <property type="match status" value="1"/>
</dbReference>
<dbReference type="InterPro" id="IPR003848">
    <property type="entry name" value="DUF218"/>
</dbReference>
<comment type="caution">
    <text evidence="4">The sequence shown here is derived from an EMBL/GenBank/DDBJ whole genome shotgun (WGS) entry which is preliminary data.</text>
</comment>
<keyword evidence="2" id="KW-0812">Transmembrane</keyword>
<protein>
    <submittedName>
        <fullName evidence="4">YdcF family protein</fullName>
    </submittedName>
</protein>
<dbReference type="GO" id="GO:0043164">
    <property type="term" value="P:Gram-negative-bacterium-type cell wall biogenesis"/>
    <property type="evidence" value="ECO:0007669"/>
    <property type="project" value="TreeGrafter"/>
</dbReference>
<evidence type="ECO:0000256" key="1">
    <source>
        <dbReference type="SAM" id="MobiDB-lite"/>
    </source>
</evidence>
<reference evidence="4" key="1">
    <citation type="submission" date="2022-11" db="EMBL/GenBank/DDBJ databases">
        <title>Draft genome sequence of Hoeflea poritis E7-10 and Hoeflea prorocentri PM5-8, separated from scleractinian coral Porites lutea and marine dinoflagellate.</title>
        <authorList>
            <person name="Zhang G."/>
            <person name="Wei Q."/>
            <person name="Cai L."/>
        </authorList>
    </citation>
    <scope>NUCLEOTIDE SEQUENCE</scope>
    <source>
        <strain evidence="4">PM5-8</strain>
    </source>
</reference>
<dbReference type="EMBL" id="JAPJZI010000002">
    <property type="protein sequence ID" value="MDA5401435.1"/>
    <property type="molecule type" value="Genomic_DNA"/>
</dbReference>
<gene>
    <name evidence="4" type="ORF">OQ273_22875</name>
</gene>
<dbReference type="RefSeq" id="WP_267993421.1">
    <property type="nucleotide sequence ID" value="NZ_JAPJZI010000002.1"/>
</dbReference>
<dbReference type="PANTHER" id="PTHR30336">
    <property type="entry name" value="INNER MEMBRANE PROTEIN, PROBABLE PERMEASE"/>
    <property type="match status" value="1"/>
</dbReference>
<evidence type="ECO:0000256" key="2">
    <source>
        <dbReference type="SAM" id="Phobius"/>
    </source>
</evidence>
<keyword evidence="5" id="KW-1185">Reference proteome</keyword>
<feature type="transmembrane region" description="Helical" evidence="2">
    <location>
        <begin position="24"/>
        <end position="48"/>
    </location>
</feature>
<dbReference type="AlphaFoldDB" id="A0A9X3UML5"/>
<proteinExistence type="predicted"/>
<dbReference type="CDD" id="cd06259">
    <property type="entry name" value="YdcF-like"/>
    <property type="match status" value="1"/>
</dbReference>
<dbReference type="InterPro" id="IPR051599">
    <property type="entry name" value="Cell_Envelope_Assoc"/>
</dbReference>
<organism evidence="4 5">
    <name type="scientific">Hoeflea prorocentri</name>
    <dbReference type="NCBI Taxonomy" id="1922333"/>
    <lineage>
        <taxon>Bacteria</taxon>
        <taxon>Pseudomonadati</taxon>
        <taxon>Pseudomonadota</taxon>
        <taxon>Alphaproteobacteria</taxon>
        <taxon>Hyphomicrobiales</taxon>
        <taxon>Rhizobiaceae</taxon>
        <taxon>Hoeflea</taxon>
    </lineage>
</organism>
<accession>A0A9X3UML5</accession>
<evidence type="ECO:0000313" key="5">
    <source>
        <dbReference type="Proteomes" id="UP001151234"/>
    </source>
</evidence>
<dbReference type="PANTHER" id="PTHR30336:SF4">
    <property type="entry name" value="ENVELOPE BIOGENESIS FACTOR ELYC"/>
    <property type="match status" value="1"/>
</dbReference>
<keyword evidence="2" id="KW-0472">Membrane</keyword>
<evidence type="ECO:0000313" key="4">
    <source>
        <dbReference type="EMBL" id="MDA5401435.1"/>
    </source>
</evidence>
<feature type="region of interest" description="Disordered" evidence="1">
    <location>
        <begin position="219"/>
        <end position="246"/>
    </location>
</feature>